<proteinExistence type="predicted"/>
<reference evidence="2 3" key="1">
    <citation type="journal article" date="2013" name="ISME J.">
        <title>By their genes ye shall know them: genomic signatures of predatory bacteria.</title>
        <authorList>
            <person name="Pasternak Z."/>
            <person name="Pietrokovski S."/>
            <person name="Rotem O."/>
            <person name="Gophna U."/>
            <person name="Lurie-Weinberger M.N."/>
            <person name="Jurkevitch E."/>
        </authorList>
    </citation>
    <scope>NUCLEOTIDE SEQUENCE [LARGE SCALE GENOMIC DNA]</scope>
    <source>
        <strain evidence="2 3">JSS</strain>
    </source>
</reference>
<evidence type="ECO:0000313" key="2">
    <source>
        <dbReference type="EMBL" id="AGH95812.1"/>
    </source>
</evidence>
<dbReference type="KEGG" id="bex:A11Q_1596"/>
<evidence type="ECO:0000313" key="3">
    <source>
        <dbReference type="Proteomes" id="UP000012040"/>
    </source>
</evidence>
<keyword evidence="1" id="KW-1133">Transmembrane helix</keyword>
<sequence>MLSTLFIVYIFRTYLKGDKMKKELFEGEEIIRTWKDCVLTNKRVWRHIEVGGLSEYRGFPLHQFQGATVGKVSYTWMLIAGFAAIVLAIFSLMMGGKDSAAVMAFLLILGGVFLYTWHRTKRAQVFFGSSKVEINVNLHANERDFQAAVGFVADIEMAATTTAKLTAVAV</sequence>
<protein>
    <submittedName>
        <fullName evidence="2">Uncharacterized protein</fullName>
    </submittedName>
</protein>
<feature type="transmembrane region" description="Helical" evidence="1">
    <location>
        <begin position="100"/>
        <end position="117"/>
    </location>
</feature>
<feature type="transmembrane region" description="Helical" evidence="1">
    <location>
        <begin position="74"/>
        <end position="94"/>
    </location>
</feature>
<dbReference type="HOGENOM" id="CLU_1567630_0_0_7"/>
<evidence type="ECO:0000256" key="1">
    <source>
        <dbReference type="SAM" id="Phobius"/>
    </source>
</evidence>
<keyword evidence="3" id="KW-1185">Reference proteome</keyword>
<keyword evidence="1" id="KW-0472">Membrane</keyword>
<accession>M4V8S9</accession>
<dbReference type="PATRIC" id="fig|1184267.3.peg.1615"/>
<name>M4V8S9_9BACT</name>
<dbReference type="Proteomes" id="UP000012040">
    <property type="component" value="Chromosome"/>
</dbReference>
<keyword evidence="1" id="KW-0812">Transmembrane</keyword>
<organism evidence="2 3">
    <name type="scientific">Pseudobdellovibrio exovorus JSS</name>
    <dbReference type="NCBI Taxonomy" id="1184267"/>
    <lineage>
        <taxon>Bacteria</taxon>
        <taxon>Pseudomonadati</taxon>
        <taxon>Bdellovibrionota</taxon>
        <taxon>Bdellovibrionia</taxon>
        <taxon>Bdellovibrionales</taxon>
        <taxon>Pseudobdellovibrionaceae</taxon>
        <taxon>Pseudobdellovibrio</taxon>
    </lineage>
</organism>
<dbReference type="AlphaFoldDB" id="M4V8S9"/>
<gene>
    <name evidence="2" type="ORF">A11Q_1596</name>
</gene>
<dbReference type="EMBL" id="CP003537">
    <property type="protein sequence ID" value="AGH95812.1"/>
    <property type="molecule type" value="Genomic_DNA"/>
</dbReference>